<dbReference type="KEGG" id="ace:Acel_0434"/>
<dbReference type="PANTHER" id="PTHR43649">
    <property type="entry name" value="ARABINOSE-BINDING PROTEIN-RELATED"/>
    <property type="match status" value="1"/>
</dbReference>
<sequence length="452" mass="48616">MRRSTLPRKSVVAALVVTALAVAACSSGTKSQTNTSNSATSSGAGGASSNANTAPVTLTLWHNYGTEQNATATQNLVNAYEKLHPNVTIKVVSQPADNYFSLLQAAAISKTGPDIAVMWTGLFTLQYKDFLTPLKGLVPDAALTKQQGLEWMTDNFNPNGNPYVMPLETQFYIGFYNKAAFAKAGITQVPQTWNELYAACDKLKAAGYTPLVYGNGGQSLGAEFYPWYDASYIEIGLLPVDQWRNLYDGKTPWNSPEEIAAFSKWAALHDKGCTNPDVLTKTNNIDDFVNGKAAMIIDGTWDTQKFTDAMKDNVAAFVPPFSDTPIKGVVNYPGDGFSIMSYSKHKAEAADFLAFIASPEGQAAINAAGLIPDTEGATTSNPVNQQMLDFVSKDGMTPYPMLDNVVQGEIVDAGNKILPSILAGKISPSDGLGQLQSTWAHLSPDKRSNVYQ</sequence>
<protein>
    <submittedName>
        <fullName evidence="3">Carbohydrate ABC transporter substrate-binding protein, CUT1 family</fullName>
    </submittedName>
</protein>
<dbReference type="InParanoid" id="A0LRZ8"/>
<name>A0LRZ8_ACIC1</name>
<keyword evidence="2" id="KW-0732">Signal</keyword>
<dbReference type="PANTHER" id="PTHR43649:SF12">
    <property type="entry name" value="DIACETYLCHITOBIOSE BINDING PROTEIN DASA"/>
    <property type="match status" value="1"/>
</dbReference>
<dbReference type="EMBL" id="CP000481">
    <property type="protein sequence ID" value="ABK52208.1"/>
    <property type="molecule type" value="Genomic_DNA"/>
</dbReference>
<dbReference type="eggNOG" id="COG1653">
    <property type="taxonomic scope" value="Bacteria"/>
</dbReference>
<feature type="region of interest" description="Disordered" evidence="1">
    <location>
        <begin position="29"/>
        <end position="50"/>
    </location>
</feature>
<feature type="signal peptide" evidence="2">
    <location>
        <begin position="1"/>
        <end position="24"/>
    </location>
</feature>
<dbReference type="HOGENOM" id="CLU_596791_0_0_11"/>
<feature type="chain" id="PRO_5039404189" evidence="2">
    <location>
        <begin position="25"/>
        <end position="452"/>
    </location>
</feature>
<evidence type="ECO:0000313" key="3">
    <source>
        <dbReference type="EMBL" id="ABK52208.1"/>
    </source>
</evidence>
<evidence type="ECO:0000313" key="4">
    <source>
        <dbReference type="Proteomes" id="UP000008221"/>
    </source>
</evidence>
<proteinExistence type="predicted"/>
<dbReference type="STRING" id="351607.Acel_0434"/>
<evidence type="ECO:0000256" key="2">
    <source>
        <dbReference type="SAM" id="SignalP"/>
    </source>
</evidence>
<organism evidence="3 4">
    <name type="scientific">Acidothermus cellulolyticus (strain ATCC 43068 / DSM 8971 / 11B)</name>
    <dbReference type="NCBI Taxonomy" id="351607"/>
    <lineage>
        <taxon>Bacteria</taxon>
        <taxon>Bacillati</taxon>
        <taxon>Actinomycetota</taxon>
        <taxon>Actinomycetes</taxon>
        <taxon>Acidothermales</taxon>
        <taxon>Acidothermaceae</taxon>
        <taxon>Acidothermus</taxon>
    </lineage>
</organism>
<dbReference type="InterPro" id="IPR050490">
    <property type="entry name" value="Bact_solute-bd_prot1"/>
</dbReference>
<dbReference type="InterPro" id="IPR006059">
    <property type="entry name" value="SBP"/>
</dbReference>
<dbReference type="Gene3D" id="3.40.190.10">
    <property type="entry name" value="Periplasmic binding protein-like II"/>
    <property type="match status" value="2"/>
</dbReference>
<dbReference type="Proteomes" id="UP000008221">
    <property type="component" value="Chromosome"/>
</dbReference>
<dbReference type="SUPFAM" id="SSF53850">
    <property type="entry name" value="Periplasmic binding protein-like II"/>
    <property type="match status" value="1"/>
</dbReference>
<keyword evidence="4" id="KW-1185">Reference proteome</keyword>
<feature type="compositionally biased region" description="Low complexity" evidence="1">
    <location>
        <begin position="33"/>
        <end position="50"/>
    </location>
</feature>
<evidence type="ECO:0000256" key="1">
    <source>
        <dbReference type="SAM" id="MobiDB-lite"/>
    </source>
</evidence>
<dbReference type="OrthoDB" id="358201at2"/>
<reference evidence="3 4" key="1">
    <citation type="journal article" date="2009" name="Genome Res.">
        <title>Complete genome of the cellulolytic thermophile Acidothermus cellulolyticus 11B provides insights into its ecophysiological and evolutionary adaptations.</title>
        <authorList>
            <person name="Barabote R.D."/>
            <person name="Xie G."/>
            <person name="Leu D.H."/>
            <person name="Normand P."/>
            <person name="Necsulea A."/>
            <person name="Daubin V."/>
            <person name="Medigue C."/>
            <person name="Adney W.S."/>
            <person name="Xu X.C."/>
            <person name="Lapidus A."/>
            <person name="Parales R.E."/>
            <person name="Detter C."/>
            <person name="Pujic P."/>
            <person name="Bruce D."/>
            <person name="Lavire C."/>
            <person name="Challacombe J.F."/>
            <person name="Brettin T.S."/>
            <person name="Berry A.M."/>
        </authorList>
    </citation>
    <scope>NUCLEOTIDE SEQUENCE [LARGE SCALE GENOMIC DNA]</scope>
    <source>
        <strain evidence="4">ATCC 43068 / DSM 8971 / 11B</strain>
    </source>
</reference>
<dbReference type="PROSITE" id="PS51257">
    <property type="entry name" value="PROKAR_LIPOPROTEIN"/>
    <property type="match status" value="1"/>
</dbReference>
<dbReference type="Pfam" id="PF01547">
    <property type="entry name" value="SBP_bac_1"/>
    <property type="match status" value="1"/>
</dbReference>
<accession>A0LRZ8</accession>
<dbReference type="AlphaFoldDB" id="A0LRZ8"/>
<gene>
    <name evidence="3" type="ordered locus">Acel_0434</name>
</gene>
<dbReference type="CDD" id="cd13585">
    <property type="entry name" value="PBP2_TMBP_like"/>
    <property type="match status" value="1"/>
</dbReference>